<dbReference type="Proteomes" id="UP000368474">
    <property type="component" value="Unassembled WGS sequence"/>
</dbReference>
<organism evidence="1 2">
    <name type="scientific">Pandoraea morbifera</name>
    <dbReference type="NCBI Taxonomy" id="2508300"/>
    <lineage>
        <taxon>Bacteria</taxon>
        <taxon>Pseudomonadati</taxon>
        <taxon>Pseudomonadota</taxon>
        <taxon>Betaproteobacteria</taxon>
        <taxon>Burkholderiales</taxon>
        <taxon>Burkholderiaceae</taxon>
        <taxon>Pandoraea</taxon>
    </lineage>
</organism>
<sequence length="143" mass="15890">MIQRKKPMRRTGFKRNAPAALNPFCGAAAFTGTTFKRKSRKKRSGHDKAALAACAGQPCYLQIPGVCCGDWRTTVPAHRNEGKGMGLKTPDRLTVPACFTCHAEYDQGNKLTRDEKRGLFNAAYDRWAPYRDRLLGLEAEGND</sequence>
<gene>
    <name evidence="1" type="ORF">PMO31116_04655</name>
</gene>
<protein>
    <recommendedName>
        <fullName evidence="3">DUF1364 domain-containing protein</fullName>
    </recommendedName>
</protein>
<evidence type="ECO:0008006" key="3">
    <source>
        <dbReference type="Google" id="ProtNLM"/>
    </source>
</evidence>
<name>A0A5E4YSY3_9BURK</name>
<dbReference type="InterPro" id="IPR010774">
    <property type="entry name" value="YbcO"/>
</dbReference>
<evidence type="ECO:0000313" key="1">
    <source>
        <dbReference type="EMBL" id="VVE51013.1"/>
    </source>
</evidence>
<dbReference type="RefSeq" id="WP_246185451.1">
    <property type="nucleotide sequence ID" value="NZ_CABPSD010000025.1"/>
</dbReference>
<dbReference type="Gene3D" id="3.30.50.20">
    <property type="entry name" value="prophage-derive protein ybcO"/>
    <property type="match status" value="1"/>
</dbReference>
<proteinExistence type="predicted"/>
<accession>A0A5E4YSY3</accession>
<dbReference type="EMBL" id="CABPSD010000025">
    <property type="protein sequence ID" value="VVE51013.1"/>
    <property type="molecule type" value="Genomic_DNA"/>
</dbReference>
<keyword evidence="2" id="KW-1185">Reference proteome</keyword>
<dbReference type="AlphaFoldDB" id="A0A5E4YSY3"/>
<dbReference type="Pfam" id="PF07102">
    <property type="entry name" value="YbcO"/>
    <property type="match status" value="1"/>
</dbReference>
<reference evidence="1 2" key="1">
    <citation type="submission" date="2019-08" db="EMBL/GenBank/DDBJ databases">
        <authorList>
            <person name="Peeters C."/>
        </authorList>
    </citation>
    <scope>NUCLEOTIDE SEQUENCE [LARGE SCALE GENOMIC DNA]</scope>
    <source>
        <strain evidence="1 2">LMG 31116</strain>
    </source>
</reference>
<evidence type="ECO:0000313" key="2">
    <source>
        <dbReference type="Proteomes" id="UP000368474"/>
    </source>
</evidence>